<keyword evidence="6" id="KW-0449">Lipoprotein</keyword>
<comment type="caution">
    <text evidence="8">The sequence shown here is derived from an EMBL/GenBank/DDBJ whole genome shotgun (WGS) entry which is preliminary data.</text>
</comment>
<sequence>MLAGCGEIRRGSVLCITDSSRLSTGAISFRTHPEEPPKSNGPGIYPLLVVGLGQHFSQVSQRRATAPSGRGVGPYSGGIRVKKSLKLGAALAAVGLAASACGSAPVSTSSGSGSTASAAAWSACMVTDTGGIDDHSFNAESWAGMQDAAKASGGKIAVSYVQSNTENDYTSNISSLVSKGCKFIVTVGFAMADATTASAKKNTSQQYAIVDNTSSGSHIQGLQFNTAQGAFLGGYFAAGMTHTGKVATFGGAKYPTVTVYMDGFWEGVQYYNAQHHTSVQVLGWNEKTQQGTFDTSANPFGDQAGGKQIAQTFQSQGADIVFPVAGGTGIGALQAAAASGGKMNAIWVDDDGCLSNSTYCSSILTSVTKGIATAVNTSVTDAFDGKFTSTSYIGTLANGGTGLAPFHDWASKVPTALQTELDTVKQGIINGTIKITSTSQPTP</sequence>
<evidence type="ECO:0000256" key="2">
    <source>
        <dbReference type="ARBA" id="ARBA00008610"/>
    </source>
</evidence>
<keyword evidence="5" id="KW-0472">Membrane</keyword>
<dbReference type="AlphaFoldDB" id="A0A941EN05"/>
<keyword evidence="9" id="KW-1185">Reference proteome</keyword>
<dbReference type="Gene3D" id="3.40.50.2300">
    <property type="match status" value="2"/>
</dbReference>
<comment type="subcellular location">
    <subcellularLocation>
        <location evidence="1">Cell membrane</location>
        <topology evidence="1">Lipid-anchor</topology>
    </subcellularLocation>
</comment>
<dbReference type="EMBL" id="JAGSOG010000047">
    <property type="protein sequence ID" value="MBR7834081.1"/>
    <property type="molecule type" value="Genomic_DNA"/>
</dbReference>
<dbReference type="GO" id="GO:0005886">
    <property type="term" value="C:plasma membrane"/>
    <property type="evidence" value="ECO:0007669"/>
    <property type="project" value="UniProtKB-SubCell"/>
</dbReference>
<evidence type="ECO:0000313" key="9">
    <source>
        <dbReference type="Proteomes" id="UP000675781"/>
    </source>
</evidence>
<keyword evidence="3" id="KW-1003">Cell membrane</keyword>
<dbReference type="CDD" id="cd06354">
    <property type="entry name" value="PBP1_PrnA-like"/>
    <property type="match status" value="1"/>
</dbReference>
<evidence type="ECO:0000256" key="6">
    <source>
        <dbReference type="ARBA" id="ARBA00023288"/>
    </source>
</evidence>
<dbReference type="InterPro" id="IPR050957">
    <property type="entry name" value="BMP_lipoprotein"/>
</dbReference>
<comment type="similarity">
    <text evidence="2">Belongs to the BMP lipoprotein family.</text>
</comment>
<dbReference type="SUPFAM" id="SSF53822">
    <property type="entry name" value="Periplasmic binding protein-like I"/>
    <property type="match status" value="1"/>
</dbReference>
<feature type="domain" description="ABC transporter substrate-binding protein PnrA-like" evidence="7">
    <location>
        <begin position="124"/>
        <end position="437"/>
    </location>
</feature>
<evidence type="ECO:0000256" key="3">
    <source>
        <dbReference type="ARBA" id="ARBA00022475"/>
    </source>
</evidence>
<accession>A0A941EN05</accession>
<keyword evidence="4" id="KW-0732">Signal</keyword>
<evidence type="ECO:0000256" key="4">
    <source>
        <dbReference type="ARBA" id="ARBA00022729"/>
    </source>
</evidence>
<dbReference type="InterPro" id="IPR003760">
    <property type="entry name" value="PnrA-like"/>
</dbReference>
<evidence type="ECO:0000259" key="7">
    <source>
        <dbReference type="Pfam" id="PF02608"/>
    </source>
</evidence>
<dbReference type="PANTHER" id="PTHR34296:SF2">
    <property type="entry name" value="ABC TRANSPORTER GUANOSINE-BINDING PROTEIN NUPN"/>
    <property type="match status" value="1"/>
</dbReference>
<evidence type="ECO:0000313" key="8">
    <source>
        <dbReference type="EMBL" id="MBR7834081.1"/>
    </source>
</evidence>
<organism evidence="8 9">
    <name type="scientific">Actinospica durhamensis</name>
    <dbReference type="NCBI Taxonomy" id="1508375"/>
    <lineage>
        <taxon>Bacteria</taxon>
        <taxon>Bacillati</taxon>
        <taxon>Actinomycetota</taxon>
        <taxon>Actinomycetes</taxon>
        <taxon>Catenulisporales</taxon>
        <taxon>Actinospicaceae</taxon>
        <taxon>Actinospica</taxon>
    </lineage>
</organism>
<protein>
    <submittedName>
        <fullName evidence="8">BMP family ABC transporter substrate-binding protein</fullName>
    </submittedName>
</protein>
<dbReference type="PANTHER" id="PTHR34296">
    <property type="entry name" value="TRANSCRIPTIONAL ACTIVATOR PROTEIN MED"/>
    <property type="match status" value="1"/>
</dbReference>
<dbReference type="Pfam" id="PF02608">
    <property type="entry name" value="Bmp"/>
    <property type="match status" value="1"/>
</dbReference>
<name>A0A941EN05_9ACTN</name>
<reference evidence="8" key="1">
    <citation type="submission" date="2021-04" db="EMBL/GenBank/DDBJ databases">
        <title>Genome based classification of Actinospica acidithermotolerans sp. nov., an actinobacterium isolated from an Indonesian hot spring.</title>
        <authorList>
            <person name="Kusuma A.B."/>
            <person name="Putra K.E."/>
            <person name="Nafisah S."/>
            <person name="Loh J."/>
            <person name="Nouioui I."/>
            <person name="Goodfellow M."/>
        </authorList>
    </citation>
    <scope>NUCLEOTIDE SEQUENCE</scope>
    <source>
        <strain evidence="8">CSCA 57</strain>
    </source>
</reference>
<proteinExistence type="inferred from homology"/>
<dbReference type="Proteomes" id="UP000675781">
    <property type="component" value="Unassembled WGS sequence"/>
</dbReference>
<gene>
    <name evidence="8" type="ORF">KDL01_12450</name>
</gene>
<evidence type="ECO:0000256" key="5">
    <source>
        <dbReference type="ARBA" id="ARBA00023136"/>
    </source>
</evidence>
<dbReference type="InterPro" id="IPR028082">
    <property type="entry name" value="Peripla_BP_I"/>
</dbReference>
<evidence type="ECO:0000256" key="1">
    <source>
        <dbReference type="ARBA" id="ARBA00004193"/>
    </source>
</evidence>